<protein>
    <submittedName>
        <fullName evidence="2">Uncharacterized protein</fullName>
    </submittedName>
</protein>
<gene>
    <name evidence="2" type="ORF">JTE90_008554</name>
</gene>
<dbReference type="Proteomes" id="UP000827092">
    <property type="component" value="Unassembled WGS sequence"/>
</dbReference>
<feature type="region of interest" description="Disordered" evidence="1">
    <location>
        <begin position="59"/>
        <end position="120"/>
    </location>
</feature>
<dbReference type="AlphaFoldDB" id="A0AAV6TCP2"/>
<evidence type="ECO:0000313" key="3">
    <source>
        <dbReference type="Proteomes" id="UP000827092"/>
    </source>
</evidence>
<evidence type="ECO:0000313" key="2">
    <source>
        <dbReference type="EMBL" id="KAG8155665.1"/>
    </source>
</evidence>
<feature type="region of interest" description="Disordered" evidence="1">
    <location>
        <begin position="151"/>
        <end position="170"/>
    </location>
</feature>
<keyword evidence="3" id="KW-1185">Reference proteome</keyword>
<proteinExistence type="predicted"/>
<sequence length="170" mass="19065">MFLLFQKKPFPPSRAPTIKGPPVLILPQKYCHKIKKHVHSRQTFSTPPRPGCILRGARKKTRVEKDTSDKLATRTHKLTPHSPPMYDQNMPHIPTEKIFRDGGARQGGRTTRRKAETGEAARLADTVPPLNPGSTDTVPHFKAEQKLLPTKKPFFPDVPPPAFSSALFPH</sequence>
<organism evidence="2 3">
    <name type="scientific">Oedothorax gibbosus</name>
    <dbReference type="NCBI Taxonomy" id="931172"/>
    <lineage>
        <taxon>Eukaryota</taxon>
        <taxon>Metazoa</taxon>
        <taxon>Ecdysozoa</taxon>
        <taxon>Arthropoda</taxon>
        <taxon>Chelicerata</taxon>
        <taxon>Arachnida</taxon>
        <taxon>Araneae</taxon>
        <taxon>Araneomorphae</taxon>
        <taxon>Entelegynae</taxon>
        <taxon>Araneoidea</taxon>
        <taxon>Linyphiidae</taxon>
        <taxon>Erigoninae</taxon>
        <taxon>Oedothorax</taxon>
    </lineage>
</organism>
<comment type="caution">
    <text evidence="2">The sequence shown here is derived from an EMBL/GenBank/DDBJ whole genome shotgun (WGS) entry which is preliminary data.</text>
</comment>
<evidence type="ECO:0000256" key="1">
    <source>
        <dbReference type="SAM" id="MobiDB-lite"/>
    </source>
</evidence>
<feature type="compositionally biased region" description="Basic and acidic residues" evidence="1">
    <location>
        <begin position="63"/>
        <end position="72"/>
    </location>
</feature>
<feature type="compositionally biased region" description="Basic and acidic residues" evidence="1">
    <location>
        <begin position="94"/>
        <end position="103"/>
    </location>
</feature>
<reference evidence="2 3" key="1">
    <citation type="journal article" date="2022" name="Nat. Ecol. Evol.">
        <title>A masculinizing supergene underlies an exaggerated male reproductive morph in a spider.</title>
        <authorList>
            <person name="Hendrickx F."/>
            <person name="De Corte Z."/>
            <person name="Sonet G."/>
            <person name="Van Belleghem S.M."/>
            <person name="Kostlbacher S."/>
            <person name="Vangestel C."/>
        </authorList>
    </citation>
    <scope>NUCLEOTIDE SEQUENCE [LARGE SCALE GENOMIC DNA]</scope>
    <source>
        <strain evidence="2">W744_W776</strain>
    </source>
</reference>
<dbReference type="EMBL" id="JAFNEN010007417">
    <property type="protein sequence ID" value="KAG8155665.1"/>
    <property type="molecule type" value="Genomic_DNA"/>
</dbReference>
<accession>A0AAV6TCP2</accession>
<name>A0AAV6TCP2_9ARAC</name>